<feature type="transmembrane region" description="Helical" evidence="5">
    <location>
        <begin position="164"/>
        <end position="187"/>
    </location>
</feature>
<dbReference type="InterPro" id="IPR011701">
    <property type="entry name" value="MFS"/>
</dbReference>
<dbReference type="PROSITE" id="PS50850">
    <property type="entry name" value="MFS"/>
    <property type="match status" value="1"/>
</dbReference>
<dbReference type="EMBL" id="MU167411">
    <property type="protein sequence ID" value="KAG0140923.1"/>
    <property type="molecule type" value="Genomic_DNA"/>
</dbReference>
<proteinExistence type="predicted"/>
<evidence type="ECO:0000259" key="6">
    <source>
        <dbReference type="PROSITE" id="PS50850"/>
    </source>
</evidence>
<dbReference type="PANTHER" id="PTHR23501">
    <property type="entry name" value="MAJOR FACILITATOR SUPERFAMILY"/>
    <property type="match status" value="1"/>
</dbReference>
<feature type="transmembrane region" description="Helical" evidence="5">
    <location>
        <begin position="300"/>
        <end position="319"/>
    </location>
</feature>
<keyword evidence="2 5" id="KW-0812">Transmembrane</keyword>
<keyword evidence="4 5" id="KW-0472">Membrane</keyword>
<dbReference type="InterPro" id="IPR020846">
    <property type="entry name" value="MFS_dom"/>
</dbReference>
<keyword evidence="8" id="KW-1185">Reference proteome</keyword>
<evidence type="ECO:0000256" key="2">
    <source>
        <dbReference type="ARBA" id="ARBA00022692"/>
    </source>
</evidence>
<dbReference type="Gene3D" id="1.20.1720.10">
    <property type="entry name" value="Multidrug resistance protein D"/>
    <property type="match status" value="1"/>
</dbReference>
<evidence type="ECO:0000256" key="1">
    <source>
        <dbReference type="ARBA" id="ARBA00004141"/>
    </source>
</evidence>
<sequence>MPNIIKHPKSLVDTQSDLQQEPRQYWADEEHIVPENPLLIVFAGLMLTTFLTALDQTMLAIALPTIIADLNGFSKYSWVGAAYLFVTAAFSPLYGRLSDVVGRKPVLLGSIGVFLLGSILCGAAQNLTWLICCRALQGLGGGGILQLVQIVIADITTLEERGKYAATVGVTSGIAAIVGPLVGGALIDRVSWRWTFILHIPIGGCGAAILFFFLKLNPPPKKPISEHLASFDFLGLLIIMSAVGFILIGFDFAETNWASPTTISCLSVGVALLGLMIWAEGTTSRNPIIPPRLFKNRTTALVLLSVFLHATVFFATSFYLPLYYQSLGASAMLAGLKMLTYNLGTSLFSALWGLVLSKLGDYRQILWVGWGFQALGYGLMIQLNEYSSTATQEIFTLIAALGTGGLFIPPLMALHAAMPISDMATSTSTYILVRSLGSTIGVSIGHTIFASRLVRYFQLITDLFFVFD</sequence>
<feature type="transmembrane region" description="Helical" evidence="5">
    <location>
        <begin position="364"/>
        <end position="382"/>
    </location>
</feature>
<dbReference type="AlphaFoldDB" id="A0A9P6N7T8"/>
<dbReference type="PRINTS" id="PR01036">
    <property type="entry name" value="TCRTETB"/>
</dbReference>
<feature type="transmembrane region" description="Helical" evidence="5">
    <location>
        <begin position="339"/>
        <end position="357"/>
    </location>
</feature>
<evidence type="ECO:0000313" key="7">
    <source>
        <dbReference type="EMBL" id="KAG0140923.1"/>
    </source>
</evidence>
<evidence type="ECO:0000256" key="3">
    <source>
        <dbReference type="ARBA" id="ARBA00022989"/>
    </source>
</evidence>
<dbReference type="InterPro" id="IPR036259">
    <property type="entry name" value="MFS_trans_sf"/>
</dbReference>
<feature type="transmembrane region" description="Helical" evidence="5">
    <location>
        <begin position="76"/>
        <end position="94"/>
    </location>
</feature>
<feature type="transmembrane region" description="Helical" evidence="5">
    <location>
        <begin position="256"/>
        <end position="279"/>
    </location>
</feature>
<name>A0A9P6N7T8_9BASI</name>
<dbReference type="GO" id="GO:0005886">
    <property type="term" value="C:plasma membrane"/>
    <property type="evidence" value="ECO:0007669"/>
    <property type="project" value="TreeGrafter"/>
</dbReference>
<feature type="domain" description="Major facilitator superfamily (MFS) profile" evidence="6">
    <location>
        <begin position="41"/>
        <end position="468"/>
    </location>
</feature>
<gene>
    <name evidence="7" type="ORF">CROQUDRAFT_52526</name>
</gene>
<accession>A0A9P6N7T8</accession>
<organism evidence="7 8">
    <name type="scientific">Cronartium quercuum f. sp. fusiforme G11</name>
    <dbReference type="NCBI Taxonomy" id="708437"/>
    <lineage>
        <taxon>Eukaryota</taxon>
        <taxon>Fungi</taxon>
        <taxon>Dikarya</taxon>
        <taxon>Basidiomycota</taxon>
        <taxon>Pucciniomycotina</taxon>
        <taxon>Pucciniomycetes</taxon>
        <taxon>Pucciniales</taxon>
        <taxon>Coleosporiaceae</taxon>
        <taxon>Cronartium</taxon>
    </lineage>
</organism>
<feature type="transmembrane region" description="Helical" evidence="5">
    <location>
        <begin position="38"/>
        <end position="64"/>
    </location>
</feature>
<dbReference type="SUPFAM" id="SSF103473">
    <property type="entry name" value="MFS general substrate transporter"/>
    <property type="match status" value="1"/>
</dbReference>
<feature type="transmembrane region" description="Helical" evidence="5">
    <location>
        <begin position="228"/>
        <end position="250"/>
    </location>
</feature>
<evidence type="ECO:0000256" key="4">
    <source>
        <dbReference type="ARBA" id="ARBA00023136"/>
    </source>
</evidence>
<dbReference type="PANTHER" id="PTHR23501:SF102">
    <property type="entry name" value="DRUG TRANSPORTER, PUTATIVE (AFU_ORTHOLOGUE AFUA_3G08530)-RELATED"/>
    <property type="match status" value="1"/>
</dbReference>
<dbReference type="OrthoDB" id="10021397at2759"/>
<keyword evidence="3 5" id="KW-1133">Transmembrane helix</keyword>
<comment type="caution">
    <text evidence="7">The sequence shown here is derived from an EMBL/GenBank/DDBJ whole genome shotgun (WGS) entry which is preliminary data.</text>
</comment>
<feature type="transmembrane region" description="Helical" evidence="5">
    <location>
        <begin position="106"/>
        <end position="129"/>
    </location>
</feature>
<feature type="transmembrane region" description="Helical" evidence="5">
    <location>
        <begin position="193"/>
        <end position="216"/>
    </location>
</feature>
<protein>
    <recommendedName>
        <fullName evidence="6">Major facilitator superfamily (MFS) profile domain-containing protein</fullName>
    </recommendedName>
</protein>
<dbReference type="CDD" id="cd17502">
    <property type="entry name" value="MFS_Azr1_MDR_like"/>
    <property type="match status" value="1"/>
</dbReference>
<dbReference type="GO" id="GO:0022857">
    <property type="term" value="F:transmembrane transporter activity"/>
    <property type="evidence" value="ECO:0007669"/>
    <property type="project" value="InterPro"/>
</dbReference>
<evidence type="ECO:0000256" key="5">
    <source>
        <dbReference type="SAM" id="Phobius"/>
    </source>
</evidence>
<dbReference type="Gene3D" id="1.20.1250.20">
    <property type="entry name" value="MFS general substrate transporter like domains"/>
    <property type="match status" value="1"/>
</dbReference>
<evidence type="ECO:0000313" key="8">
    <source>
        <dbReference type="Proteomes" id="UP000886653"/>
    </source>
</evidence>
<feature type="transmembrane region" description="Helical" evidence="5">
    <location>
        <begin position="394"/>
        <end position="414"/>
    </location>
</feature>
<dbReference type="Pfam" id="PF07690">
    <property type="entry name" value="MFS_1"/>
    <property type="match status" value="1"/>
</dbReference>
<dbReference type="Proteomes" id="UP000886653">
    <property type="component" value="Unassembled WGS sequence"/>
</dbReference>
<comment type="subcellular location">
    <subcellularLocation>
        <location evidence="1">Membrane</location>
        <topology evidence="1">Multi-pass membrane protein</topology>
    </subcellularLocation>
</comment>
<reference evidence="7" key="1">
    <citation type="submission" date="2013-11" db="EMBL/GenBank/DDBJ databases">
        <title>Genome sequence of the fusiform rust pathogen reveals effectors for host alternation and coevolution with pine.</title>
        <authorList>
            <consortium name="DOE Joint Genome Institute"/>
            <person name="Smith K."/>
            <person name="Pendleton A."/>
            <person name="Kubisiak T."/>
            <person name="Anderson C."/>
            <person name="Salamov A."/>
            <person name="Aerts A."/>
            <person name="Riley R."/>
            <person name="Clum A."/>
            <person name="Lindquist E."/>
            <person name="Ence D."/>
            <person name="Campbell M."/>
            <person name="Kronenberg Z."/>
            <person name="Feau N."/>
            <person name="Dhillon B."/>
            <person name="Hamelin R."/>
            <person name="Burleigh J."/>
            <person name="Smith J."/>
            <person name="Yandell M."/>
            <person name="Nelson C."/>
            <person name="Grigoriev I."/>
            <person name="Davis J."/>
        </authorList>
    </citation>
    <scope>NUCLEOTIDE SEQUENCE</scope>
    <source>
        <strain evidence="7">G11</strain>
    </source>
</reference>